<proteinExistence type="predicted"/>
<dbReference type="SMART" id="SM00020">
    <property type="entry name" value="Tryp_SPc"/>
    <property type="match status" value="1"/>
</dbReference>
<accession>A0A7E4W5P9</accession>
<dbReference type="PROSITE" id="PS50240">
    <property type="entry name" value="TRYPSIN_DOM"/>
    <property type="match status" value="1"/>
</dbReference>
<reference evidence="5" key="2">
    <citation type="submission" date="2020-10" db="UniProtKB">
        <authorList>
            <consortium name="WormBaseParasite"/>
        </authorList>
    </citation>
    <scope>IDENTIFICATION</scope>
</reference>
<evidence type="ECO:0000259" key="3">
    <source>
        <dbReference type="PROSITE" id="PS50240"/>
    </source>
</evidence>
<evidence type="ECO:0000256" key="1">
    <source>
        <dbReference type="ARBA" id="ARBA00023157"/>
    </source>
</evidence>
<sequence length="209" mass="23368">MAYMQHLYACSDATFLGAFVFYRNYSFKQWRRTSMRTNPNFSKAPQSASVKDNVQAWTGVYYRNHEAPAVPLNFKNVIIHPLFESTQIRNDISLIELATPIQFDDHTQPVCLPSADKGVDVPTNRAWATGWGNLEFQGASSDTLRQIFTLVLFLFGITVLALGYQCGQTPILPEDTRIVGGAAAVPHSWPWMVYLIITTALPGKSFSSV</sequence>
<dbReference type="AlphaFoldDB" id="A0A7E4W5P9"/>
<feature type="transmembrane region" description="Helical" evidence="2">
    <location>
        <begin position="147"/>
        <end position="164"/>
    </location>
</feature>
<keyword evidence="2" id="KW-0812">Transmembrane</keyword>
<dbReference type="SUPFAM" id="SSF50494">
    <property type="entry name" value="Trypsin-like serine proteases"/>
    <property type="match status" value="2"/>
</dbReference>
<organism evidence="4 5">
    <name type="scientific">Panagrellus redivivus</name>
    <name type="common">Microworm</name>
    <dbReference type="NCBI Taxonomy" id="6233"/>
    <lineage>
        <taxon>Eukaryota</taxon>
        <taxon>Metazoa</taxon>
        <taxon>Ecdysozoa</taxon>
        <taxon>Nematoda</taxon>
        <taxon>Chromadorea</taxon>
        <taxon>Rhabditida</taxon>
        <taxon>Tylenchina</taxon>
        <taxon>Panagrolaimomorpha</taxon>
        <taxon>Panagrolaimoidea</taxon>
        <taxon>Panagrolaimidae</taxon>
        <taxon>Panagrellus</taxon>
    </lineage>
</organism>
<evidence type="ECO:0000256" key="2">
    <source>
        <dbReference type="SAM" id="Phobius"/>
    </source>
</evidence>
<keyword evidence="2" id="KW-1133">Transmembrane helix</keyword>
<dbReference type="PANTHER" id="PTHR24252:SF7">
    <property type="entry name" value="HYALIN"/>
    <property type="match status" value="1"/>
</dbReference>
<dbReference type="GO" id="GO:0006508">
    <property type="term" value="P:proteolysis"/>
    <property type="evidence" value="ECO:0007669"/>
    <property type="project" value="InterPro"/>
</dbReference>
<keyword evidence="1" id="KW-1015">Disulfide bond</keyword>
<dbReference type="PANTHER" id="PTHR24252">
    <property type="entry name" value="ACROSIN-RELATED"/>
    <property type="match status" value="1"/>
</dbReference>
<dbReference type="Gene3D" id="2.40.10.10">
    <property type="entry name" value="Trypsin-like serine proteases"/>
    <property type="match status" value="1"/>
</dbReference>
<name>A0A7E4W5P9_PANRE</name>
<dbReference type="InterPro" id="IPR009003">
    <property type="entry name" value="Peptidase_S1_PA"/>
</dbReference>
<dbReference type="Pfam" id="PF00089">
    <property type="entry name" value="Trypsin"/>
    <property type="match status" value="1"/>
</dbReference>
<protein>
    <submittedName>
        <fullName evidence="5">Peptidase S1 domain-containing protein</fullName>
    </submittedName>
</protein>
<dbReference type="InterPro" id="IPR043504">
    <property type="entry name" value="Peptidase_S1_PA_chymotrypsin"/>
</dbReference>
<keyword evidence="2" id="KW-0472">Membrane</keyword>
<evidence type="ECO:0000313" key="4">
    <source>
        <dbReference type="Proteomes" id="UP000492821"/>
    </source>
</evidence>
<dbReference type="WBParaSite" id="Pan_g7885.t2">
    <property type="protein sequence ID" value="Pan_g7885.t2"/>
    <property type="gene ID" value="Pan_g7885"/>
</dbReference>
<feature type="domain" description="Peptidase S1" evidence="3">
    <location>
        <begin position="1"/>
        <end position="209"/>
    </location>
</feature>
<feature type="transmembrane region" description="Helical" evidence="2">
    <location>
        <begin position="6"/>
        <end position="25"/>
    </location>
</feature>
<dbReference type="Proteomes" id="UP000492821">
    <property type="component" value="Unassembled WGS sequence"/>
</dbReference>
<evidence type="ECO:0000313" key="5">
    <source>
        <dbReference type="WBParaSite" id="Pan_g7885.t2"/>
    </source>
</evidence>
<dbReference type="GO" id="GO:0004252">
    <property type="term" value="F:serine-type endopeptidase activity"/>
    <property type="evidence" value="ECO:0007669"/>
    <property type="project" value="InterPro"/>
</dbReference>
<reference evidence="4" key="1">
    <citation type="journal article" date="2013" name="Genetics">
        <title>The draft genome and transcriptome of Panagrellus redivivus are shaped by the harsh demands of a free-living lifestyle.</title>
        <authorList>
            <person name="Srinivasan J."/>
            <person name="Dillman A.R."/>
            <person name="Macchietto M.G."/>
            <person name="Heikkinen L."/>
            <person name="Lakso M."/>
            <person name="Fracchia K.M."/>
            <person name="Antoshechkin I."/>
            <person name="Mortazavi A."/>
            <person name="Wong G."/>
            <person name="Sternberg P.W."/>
        </authorList>
    </citation>
    <scope>NUCLEOTIDE SEQUENCE [LARGE SCALE GENOMIC DNA]</scope>
    <source>
        <strain evidence="4">MT8872</strain>
    </source>
</reference>
<dbReference type="InterPro" id="IPR001254">
    <property type="entry name" value="Trypsin_dom"/>
</dbReference>
<keyword evidence="4" id="KW-1185">Reference proteome</keyword>